<evidence type="ECO:0000313" key="2">
    <source>
        <dbReference type="EMBL" id="TFY53828.1"/>
    </source>
</evidence>
<proteinExistence type="predicted"/>
<evidence type="ECO:0000256" key="1">
    <source>
        <dbReference type="SAM" id="MobiDB-lite"/>
    </source>
</evidence>
<feature type="non-terminal residue" evidence="2">
    <location>
        <position position="256"/>
    </location>
</feature>
<keyword evidence="3" id="KW-1185">Reference proteome</keyword>
<gene>
    <name evidence="2" type="ORF">EVG20_g9953</name>
</gene>
<comment type="caution">
    <text evidence="2">The sequence shown here is derived from an EMBL/GenBank/DDBJ whole genome shotgun (WGS) entry which is preliminary data.</text>
</comment>
<feature type="region of interest" description="Disordered" evidence="1">
    <location>
        <begin position="1"/>
        <end position="56"/>
    </location>
</feature>
<reference evidence="2 3" key="1">
    <citation type="submission" date="2019-02" db="EMBL/GenBank/DDBJ databases">
        <title>Genome sequencing of the rare red list fungi Dentipellis fragilis.</title>
        <authorList>
            <person name="Buettner E."/>
            <person name="Kellner H."/>
        </authorList>
    </citation>
    <scope>NUCLEOTIDE SEQUENCE [LARGE SCALE GENOMIC DNA]</scope>
    <source>
        <strain evidence="2 3">DSM 105465</strain>
    </source>
</reference>
<dbReference type="EMBL" id="SEOQ01001100">
    <property type="protein sequence ID" value="TFY53828.1"/>
    <property type="molecule type" value="Genomic_DNA"/>
</dbReference>
<organism evidence="2 3">
    <name type="scientific">Dentipellis fragilis</name>
    <dbReference type="NCBI Taxonomy" id="205917"/>
    <lineage>
        <taxon>Eukaryota</taxon>
        <taxon>Fungi</taxon>
        <taxon>Dikarya</taxon>
        <taxon>Basidiomycota</taxon>
        <taxon>Agaricomycotina</taxon>
        <taxon>Agaricomycetes</taxon>
        <taxon>Russulales</taxon>
        <taxon>Hericiaceae</taxon>
        <taxon>Dentipellis</taxon>
    </lineage>
</organism>
<sequence>MAPTTRARKKAIPSVDSDPFAPSSPSPQPVSFEGDKILKDPSPPPVKIKRGARQPLPAAERVLRMGNQKHPGRAAGVEKKTHLDVVAAADAKRAAQAKAKADKDAAVAKKKQEKDLQLEDVAWAQDQRRDHDRREQISIARAPAFLYGICMATDPEDELGSEDAAEESQDIDDDDEEVELTEEQKQAQAEWDAAVAKRGSRLKAKPKLHLACFGVHESWSLLGRAGWISCAENAESLRRATSSLLHRRDACDNASI</sequence>
<dbReference type="Proteomes" id="UP000298327">
    <property type="component" value="Unassembled WGS sequence"/>
</dbReference>
<name>A0A4Y9XVN3_9AGAM</name>
<dbReference type="AlphaFoldDB" id="A0A4Y9XVN3"/>
<feature type="compositionally biased region" description="Acidic residues" evidence="1">
    <location>
        <begin position="156"/>
        <end position="181"/>
    </location>
</feature>
<accession>A0A4Y9XVN3</accession>
<feature type="region of interest" description="Disordered" evidence="1">
    <location>
        <begin position="156"/>
        <end position="189"/>
    </location>
</feature>
<evidence type="ECO:0000313" key="3">
    <source>
        <dbReference type="Proteomes" id="UP000298327"/>
    </source>
</evidence>
<protein>
    <submittedName>
        <fullName evidence="2">Uncharacterized protein</fullName>
    </submittedName>
</protein>
<feature type="compositionally biased region" description="Basic residues" evidence="1">
    <location>
        <begin position="1"/>
        <end position="11"/>
    </location>
</feature>